<keyword evidence="1" id="KW-0472">Membrane</keyword>
<keyword evidence="1" id="KW-1133">Transmembrane helix</keyword>
<accession>A0ABV6JY71</accession>
<proteinExistence type="predicted"/>
<evidence type="ECO:0000313" key="2">
    <source>
        <dbReference type="EMBL" id="MFC0410682.1"/>
    </source>
</evidence>
<reference evidence="2 3" key="1">
    <citation type="submission" date="2024-09" db="EMBL/GenBank/DDBJ databases">
        <authorList>
            <person name="Sun Q."/>
            <person name="Mori K."/>
        </authorList>
    </citation>
    <scope>NUCLEOTIDE SEQUENCE [LARGE SCALE GENOMIC DNA]</scope>
    <source>
        <strain evidence="2 3">TBRC 5777</strain>
    </source>
</reference>
<dbReference type="RefSeq" id="WP_377046437.1">
    <property type="nucleotide sequence ID" value="NZ_JBHLUN010000017.1"/>
</dbReference>
<gene>
    <name evidence="2" type="ORF">ACFFGY_20735</name>
</gene>
<evidence type="ECO:0000256" key="1">
    <source>
        <dbReference type="SAM" id="Phobius"/>
    </source>
</evidence>
<keyword evidence="3" id="KW-1185">Reference proteome</keyword>
<sequence length="144" mass="15911">MPSEIQLSQQAEAELAERREGIDLSPKPILWVGLGTLVFLLVSMAGLLFYYRWAATPINDPPPPARFPAPRLQSDPAGDLVIFRQEQQRGREGYAWINGEGGFLRIPVDRAMEILGTRGARGYDPLEAPDPAIPLPVRPEAARP</sequence>
<evidence type="ECO:0000313" key="3">
    <source>
        <dbReference type="Proteomes" id="UP001589865"/>
    </source>
</evidence>
<organism evidence="2 3">
    <name type="scientific">Roseomonas elaeocarpi</name>
    <dbReference type="NCBI Taxonomy" id="907779"/>
    <lineage>
        <taxon>Bacteria</taxon>
        <taxon>Pseudomonadati</taxon>
        <taxon>Pseudomonadota</taxon>
        <taxon>Alphaproteobacteria</taxon>
        <taxon>Acetobacterales</taxon>
        <taxon>Roseomonadaceae</taxon>
        <taxon>Roseomonas</taxon>
    </lineage>
</organism>
<name>A0ABV6JY71_9PROT</name>
<keyword evidence="1" id="KW-0812">Transmembrane</keyword>
<dbReference type="EMBL" id="JBHLUN010000017">
    <property type="protein sequence ID" value="MFC0410682.1"/>
    <property type="molecule type" value="Genomic_DNA"/>
</dbReference>
<feature type="transmembrane region" description="Helical" evidence="1">
    <location>
        <begin position="29"/>
        <end position="51"/>
    </location>
</feature>
<comment type="caution">
    <text evidence="2">The sequence shown here is derived from an EMBL/GenBank/DDBJ whole genome shotgun (WGS) entry which is preliminary data.</text>
</comment>
<protein>
    <submittedName>
        <fullName evidence="2">Uncharacterized protein</fullName>
    </submittedName>
</protein>
<dbReference type="Proteomes" id="UP001589865">
    <property type="component" value="Unassembled WGS sequence"/>
</dbReference>